<dbReference type="InterPro" id="IPR027417">
    <property type="entry name" value="P-loop_NTPase"/>
</dbReference>
<evidence type="ECO:0000313" key="2">
    <source>
        <dbReference type="EMBL" id="CUA82607.1"/>
    </source>
</evidence>
<organism evidence="2 3">
    <name type="scientific">Gulbenkiania indica</name>
    <dbReference type="NCBI Taxonomy" id="375574"/>
    <lineage>
        <taxon>Bacteria</taxon>
        <taxon>Pseudomonadati</taxon>
        <taxon>Pseudomonadota</taxon>
        <taxon>Betaproteobacteria</taxon>
        <taxon>Neisseriales</taxon>
        <taxon>Chromobacteriaceae</taxon>
        <taxon>Gulbenkiania</taxon>
    </lineage>
</organism>
<dbReference type="GO" id="GO:0006777">
    <property type="term" value="P:Mo-molybdopterin cofactor biosynthetic process"/>
    <property type="evidence" value="ECO:0007669"/>
    <property type="project" value="InterPro"/>
</dbReference>
<protein>
    <submittedName>
        <fullName evidence="2">Molybdopterin guanine dinucleotide biosynthesis accessory protein MobB</fullName>
    </submittedName>
</protein>
<keyword evidence="3" id="KW-1185">Reference proteome</keyword>
<gene>
    <name evidence="2" type="ORF">Ga0061063_1360</name>
</gene>
<dbReference type="PANTHER" id="PTHR40072:SF1">
    <property type="entry name" value="MOLYBDOPTERIN-GUANINE DINUCLEOTIDE BIOSYNTHESIS ADAPTER PROTEIN"/>
    <property type="match status" value="1"/>
</dbReference>
<dbReference type="STRING" id="375574.GCA_001418035_01152"/>
<dbReference type="Pfam" id="PF03205">
    <property type="entry name" value="MobB"/>
    <property type="match status" value="1"/>
</dbReference>
<dbReference type="EMBL" id="CYHA01000002">
    <property type="protein sequence ID" value="CUA82607.1"/>
    <property type="molecule type" value="Genomic_DNA"/>
</dbReference>
<dbReference type="SUPFAM" id="SSF52540">
    <property type="entry name" value="P-loop containing nucleoside triphosphate hydrolases"/>
    <property type="match status" value="1"/>
</dbReference>
<proteinExistence type="predicted"/>
<dbReference type="OrthoDB" id="9804758at2"/>
<name>A0A0K6GV67_9NEIS</name>
<dbReference type="GO" id="GO:0005525">
    <property type="term" value="F:GTP binding"/>
    <property type="evidence" value="ECO:0007669"/>
    <property type="project" value="InterPro"/>
</dbReference>
<sequence length="165" mass="17708">MRVLGVAGWSGSGKTTLIERLLPRLAEAGLRVSVIKHSHHDIALDAPGKDSHRHRMAGAAEVMVVSPYRWGVFAEVGEGAPPALEVQLARLAPVDLVLLEGQKGLDLPKIEVFRPSLGKPPRHPDDPWVIAVASDAALKSAVPCLSLDQPDAVAAFILAWLEKEQ</sequence>
<dbReference type="CDD" id="cd03116">
    <property type="entry name" value="MobB"/>
    <property type="match status" value="1"/>
</dbReference>
<dbReference type="Proteomes" id="UP000243535">
    <property type="component" value="Unassembled WGS sequence"/>
</dbReference>
<dbReference type="NCBIfam" id="TIGR00176">
    <property type="entry name" value="mobB"/>
    <property type="match status" value="1"/>
</dbReference>
<dbReference type="Gene3D" id="3.40.50.300">
    <property type="entry name" value="P-loop containing nucleotide triphosphate hydrolases"/>
    <property type="match status" value="1"/>
</dbReference>
<dbReference type="PANTHER" id="PTHR40072">
    <property type="entry name" value="MOLYBDOPTERIN-GUANINE DINUCLEOTIDE BIOSYNTHESIS ADAPTER PROTEIN-RELATED"/>
    <property type="match status" value="1"/>
</dbReference>
<dbReference type="InterPro" id="IPR052539">
    <property type="entry name" value="MGD_biosynthesis_adapter"/>
</dbReference>
<feature type="domain" description="Molybdopterin-guanine dinucleotide biosynthesis protein B (MobB)" evidence="1">
    <location>
        <begin position="3"/>
        <end position="135"/>
    </location>
</feature>
<reference evidence="3" key="1">
    <citation type="submission" date="2015-08" db="EMBL/GenBank/DDBJ databases">
        <authorList>
            <person name="Varghese N."/>
        </authorList>
    </citation>
    <scope>NUCLEOTIDE SEQUENCE [LARGE SCALE GENOMIC DNA]</scope>
    <source>
        <strain evidence="3">DSM 17901</strain>
    </source>
</reference>
<evidence type="ECO:0000313" key="3">
    <source>
        <dbReference type="Proteomes" id="UP000243535"/>
    </source>
</evidence>
<dbReference type="InterPro" id="IPR004435">
    <property type="entry name" value="MobB_dom"/>
</dbReference>
<evidence type="ECO:0000259" key="1">
    <source>
        <dbReference type="Pfam" id="PF03205"/>
    </source>
</evidence>
<dbReference type="AlphaFoldDB" id="A0A0K6GV67"/>
<accession>A0A0K6GV67</accession>